<organism evidence="1 2">
    <name type="scientific">Inconstantimicrobium mannanitabidum</name>
    <dbReference type="NCBI Taxonomy" id="1604901"/>
    <lineage>
        <taxon>Bacteria</taxon>
        <taxon>Bacillati</taxon>
        <taxon>Bacillota</taxon>
        <taxon>Clostridia</taxon>
        <taxon>Eubacteriales</taxon>
        <taxon>Clostridiaceae</taxon>
        <taxon>Inconstantimicrobium</taxon>
    </lineage>
</organism>
<gene>
    <name evidence="1" type="ORF">rsdtw13_10700</name>
</gene>
<proteinExistence type="predicted"/>
<protein>
    <submittedName>
        <fullName evidence="1">Uncharacterized protein</fullName>
    </submittedName>
</protein>
<sequence length="100" mass="11912">MKKREMFMDLINFIIYYGVEFQDEMLFLKEEDYKKGIYDNMLVGNGEKEVWSCLHKMLNIKNNDQAYEELEKGFQNVEFDDNESTAIITFNNNKYAVLVA</sequence>
<name>A0ACB5R9F0_9CLOT</name>
<evidence type="ECO:0000313" key="2">
    <source>
        <dbReference type="Proteomes" id="UP001058074"/>
    </source>
</evidence>
<accession>A0ACB5R9F0</accession>
<reference evidence="1" key="1">
    <citation type="journal article" date="2025" name="Int. J. Syst. Evol. Microbiol.">
        <title>Inconstantimicrobium mannanitabidum sp. nov., a novel member of the family Clostridiaceae isolated from anoxic soil under the treatment of reductive soil disinfestation.</title>
        <authorList>
            <person name="Ueki A."/>
            <person name="Tonouchi A."/>
            <person name="Honma S."/>
            <person name="Kaku N."/>
            <person name="Ueki K."/>
        </authorList>
    </citation>
    <scope>NUCLEOTIDE SEQUENCE</scope>
    <source>
        <strain evidence="1">TW13</strain>
    </source>
</reference>
<evidence type="ECO:0000313" key="1">
    <source>
        <dbReference type="EMBL" id="GKX65812.1"/>
    </source>
</evidence>
<dbReference type="Proteomes" id="UP001058074">
    <property type="component" value="Unassembled WGS sequence"/>
</dbReference>
<keyword evidence="2" id="KW-1185">Reference proteome</keyword>
<comment type="caution">
    <text evidence="1">The sequence shown here is derived from an EMBL/GenBank/DDBJ whole genome shotgun (WGS) entry which is preliminary data.</text>
</comment>
<dbReference type="EMBL" id="BROD01000001">
    <property type="protein sequence ID" value="GKX65812.1"/>
    <property type="molecule type" value="Genomic_DNA"/>
</dbReference>